<evidence type="ECO:0000313" key="1">
    <source>
        <dbReference type="EMBL" id="PRY95581.1"/>
    </source>
</evidence>
<keyword evidence="2" id="KW-1185">Reference proteome</keyword>
<comment type="caution">
    <text evidence="1">The sequence shown here is derived from an EMBL/GenBank/DDBJ whole genome shotgun (WGS) entry which is preliminary data.</text>
</comment>
<dbReference type="Gene3D" id="1.10.10.10">
    <property type="entry name" value="Winged helix-like DNA-binding domain superfamily/Winged helix DNA-binding domain"/>
    <property type="match status" value="1"/>
</dbReference>
<dbReference type="SUPFAM" id="SSF46785">
    <property type="entry name" value="Winged helix' DNA-binding domain"/>
    <property type="match status" value="1"/>
</dbReference>
<dbReference type="OrthoDB" id="7631458at2"/>
<dbReference type="Pfam" id="PF11625">
    <property type="entry name" value="DUF3253"/>
    <property type="match status" value="1"/>
</dbReference>
<reference evidence="1 2" key="1">
    <citation type="submission" date="2018-03" db="EMBL/GenBank/DDBJ databases">
        <title>Genomic Encyclopedia of Archaeal and Bacterial Type Strains, Phase II (KMG-II): from individual species to whole genera.</title>
        <authorList>
            <person name="Goeker M."/>
        </authorList>
    </citation>
    <scope>NUCLEOTIDE SEQUENCE [LARGE SCALE GENOMIC DNA]</scope>
    <source>
        <strain evidence="1 2">DSM 29318</strain>
    </source>
</reference>
<gene>
    <name evidence="1" type="ORF">BCF33_1202</name>
</gene>
<dbReference type="RefSeq" id="WP_106159944.1">
    <property type="nucleotide sequence ID" value="NZ_PVTT01000001.1"/>
</dbReference>
<evidence type="ECO:0000313" key="2">
    <source>
        <dbReference type="Proteomes" id="UP000238801"/>
    </source>
</evidence>
<dbReference type="InterPro" id="IPR036390">
    <property type="entry name" value="WH_DNA-bd_sf"/>
</dbReference>
<organism evidence="1 2">
    <name type="scientific">Hasllibacter halocynthiae</name>
    <dbReference type="NCBI Taxonomy" id="595589"/>
    <lineage>
        <taxon>Bacteria</taxon>
        <taxon>Pseudomonadati</taxon>
        <taxon>Pseudomonadota</taxon>
        <taxon>Alphaproteobacteria</taxon>
        <taxon>Rhodobacterales</taxon>
        <taxon>Roseobacteraceae</taxon>
        <taxon>Hasllibacter</taxon>
    </lineage>
</organism>
<dbReference type="InterPro" id="IPR021660">
    <property type="entry name" value="DUF3253"/>
</dbReference>
<dbReference type="Proteomes" id="UP000238801">
    <property type="component" value="Unassembled WGS sequence"/>
</dbReference>
<protein>
    <submittedName>
        <fullName evidence="1">Uncharacterized protein DUF3253</fullName>
    </submittedName>
</protein>
<name>A0A2T0X9F3_9RHOB</name>
<proteinExistence type="predicted"/>
<sequence>MPSEAEVRSALLALAAERRGRTFCPSEGARRLAEDWRPLMPLVRTQAARLAREGRLVATQGGAKVDADAARGPIRLGAP</sequence>
<dbReference type="EMBL" id="PVTT01000001">
    <property type="protein sequence ID" value="PRY95581.1"/>
    <property type="molecule type" value="Genomic_DNA"/>
</dbReference>
<dbReference type="AlphaFoldDB" id="A0A2T0X9F3"/>
<dbReference type="InterPro" id="IPR036388">
    <property type="entry name" value="WH-like_DNA-bd_sf"/>
</dbReference>
<accession>A0A2T0X9F3</accession>